<keyword evidence="2" id="KW-1133">Transmembrane helix</keyword>
<feature type="chain" id="PRO_5018985592" evidence="3">
    <location>
        <begin position="26"/>
        <end position="135"/>
    </location>
</feature>
<evidence type="ECO:0000256" key="2">
    <source>
        <dbReference type="SAM" id="Phobius"/>
    </source>
</evidence>
<proteinExistence type="predicted"/>
<feature type="transmembrane region" description="Helical" evidence="2">
    <location>
        <begin position="76"/>
        <end position="94"/>
    </location>
</feature>
<dbReference type="EMBL" id="RSCE01000007">
    <property type="protein sequence ID" value="RSH81215.1"/>
    <property type="molecule type" value="Genomic_DNA"/>
</dbReference>
<gene>
    <name evidence="4" type="ORF">EHS24_008652</name>
</gene>
<keyword evidence="5" id="KW-1185">Reference proteome</keyword>
<keyword evidence="3" id="KW-0732">Signal</keyword>
<keyword evidence="2" id="KW-0812">Transmembrane</keyword>
<dbReference type="AlphaFoldDB" id="A0A427XQX3"/>
<evidence type="ECO:0000256" key="3">
    <source>
        <dbReference type="SAM" id="SignalP"/>
    </source>
</evidence>
<evidence type="ECO:0000313" key="4">
    <source>
        <dbReference type="EMBL" id="RSH81215.1"/>
    </source>
</evidence>
<comment type="caution">
    <text evidence="4">The sequence shown here is derived from an EMBL/GenBank/DDBJ whole genome shotgun (WGS) entry which is preliminary data.</text>
</comment>
<evidence type="ECO:0000313" key="5">
    <source>
        <dbReference type="Proteomes" id="UP000279236"/>
    </source>
</evidence>
<sequence>MARSTTHMLTMLAFVVTFATTMVAAAPAPTYESLHAPHHGNAGEYDASSPPSPGRVERPANLPYIEVRCGGGQPNLLWTLYGVAIGVLATIAVTQELQRVRCRRDRLDRAAATPSRVPADVRSCACTAAAAAEKA</sequence>
<accession>A0A427XQX3</accession>
<name>A0A427XQX3_9TREE</name>
<dbReference type="RefSeq" id="XP_028475934.1">
    <property type="nucleotide sequence ID" value="XM_028623960.1"/>
</dbReference>
<organism evidence="4 5">
    <name type="scientific">Apiotrichum porosum</name>
    <dbReference type="NCBI Taxonomy" id="105984"/>
    <lineage>
        <taxon>Eukaryota</taxon>
        <taxon>Fungi</taxon>
        <taxon>Dikarya</taxon>
        <taxon>Basidiomycota</taxon>
        <taxon>Agaricomycotina</taxon>
        <taxon>Tremellomycetes</taxon>
        <taxon>Trichosporonales</taxon>
        <taxon>Trichosporonaceae</taxon>
        <taxon>Apiotrichum</taxon>
    </lineage>
</organism>
<reference evidence="4 5" key="1">
    <citation type="submission" date="2018-11" db="EMBL/GenBank/DDBJ databases">
        <title>Genome sequence of Apiotrichum porosum DSM 27194.</title>
        <authorList>
            <person name="Aliyu H."/>
            <person name="Gorte O."/>
            <person name="Ochsenreither K."/>
        </authorList>
    </citation>
    <scope>NUCLEOTIDE SEQUENCE [LARGE SCALE GENOMIC DNA]</scope>
    <source>
        <strain evidence="4 5">DSM 27194</strain>
    </source>
</reference>
<dbReference type="Proteomes" id="UP000279236">
    <property type="component" value="Unassembled WGS sequence"/>
</dbReference>
<feature type="region of interest" description="Disordered" evidence="1">
    <location>
        <begin position="35"/>
        <end position="58"/>
    </location>
</feature>
<evidence type="ECO:0000256" key="1">
    <source>
        <dbReference type="SAM" id="MobiDB-lite"/>
    </source>
</evidence>
<feature type="signal peptide" evidence="3">
    <location>
        <begin position="1"/>
        <end position="25"/>
    </location>
</feature>
<keyword evidence="2" id="KW-0472">Membrane</keyword>
<protein>
    <submittedName>
        <fullName evidence="4">Uncharacterized protein</fullName>
    </submittedName>
</protein>
<dbReference type="GeneID" id="39593195"/>